<gene>
    <name evidence="7" type="ORF">FDA94_36990</name>
</gene>
<dbReference type="InterPro" id="IPR013320">
    <property type="entry name" value="ConA-like_dom_sf"/>
</dbReference>
<feature type="region of interest" description="Disordered" evidence="5">
    <location>
        <begin position="593"/>
        <end position="622"/>
    </location>
</feature>
<evidence type="ECO:0000256" key="2">
    <source>
        <dbReference type="ARBA" id="ARBA00022525"/>
    </source>
</evidence>
<keyword evidence="8" id="KW-1185">Reference proteome</keyword>
<dbReference type="Pfam" id="PF13205">
    <property type="entry name" value="Big_5"/>
    <property type="match status" value="1"/>
</dbReference>
<dbReference type="EMBL" id="SZQA01000066">
    <property type="protein sequence ID" value="TKK78829.1"/>
    <property type="molecule type" value="Genomic_DNA"/>
</dbReference>
<name>A0A4U3LTL9_9ACTN</name>
<dbReference type="SMART" id="SM00560">
    <property type="entry name" value="LamGL"/>
    <property type="match status" value="1"/>
</dbReference>
<protein>
    <submittedName>
        <fullName evidence="7">DNRLRE domain-containing protein</fullName>
    </submittedName>
</protein>
<organism evidence="7 8">
    <name type="scientific">Herbidospora galbida</name>
    <dbReference type="NCBI Taxonomy" id="2575442"/>
    <lineage>
        <taxon>Bacteria</taxon>
        <taxon>Bacillati</taxon>
        <taxon>Actinomycetota</taxon>
        <taxon>Actinomycetes</taxon>
        <taxon>Streptosporangiales</taxon>
        <taxon>Streptosporangiaceae</taxon>
        <taxon>Herbidospora</taxon>
    </lineage>
</organism>
<proteinExistence type="predicted"/>
<keyword evidence="4" id="KW-1015">Disulfide bond</keyword>
<dbReference type="InterPro" id="IPR055372">
    <property type="entry name" value="CBM96"/>
</dbReference>
<keyword evidence="3" id="KW-0732">Signal</keyword>
<dbReference type="Pfam" id="PF24517">
    <property type="entry name" value="CBM96"/>
    <property type="match status" value="1"/>
</dbReference>
<feature type="compositionally biased region" description="Acidic residues" evidence="5">
    <location>
        <begin position="607"/>
        <end position="619"/>
    </location>
</feature>
<dbReference type="Proteomes" id="UP000308705">
    <property type="component" value="Unassembled WGS sequence"/>
</dbReference>
<evidence type="ECO:0000256" key="4">
    <source>
        <dbReference type="ARBA" id="ARBA00023157"/>
    </source>
</evidence>
<reference evidence="7 8" key="1">
    <citation type="submission" date="2019-04" db="EMBL/GenBank/DDBJ databases">
        <title>Herbidospora sp. NEAU-GS14.nov., a novel actinomycete isolated from soil.</title>
        <authorList>
            <person name="Han L."/>
        </authorList>
    </citation>
    <scope>NUCLEOTIDE SEQUENCE [LARGE SCALE GENOMIC DNA]</scope>
    <source>
        <strain evidence="7 8">NEAU-GS14</strain>
    </source>
</reference>
<evidence type="ECO:0000256" key="3">
    <source>
        <dbReference type="ARBA" id="ARBA00022729"/>
    </source>
</evidence>
<dbReference type="Gene3D" id="2.60.120.200">
    <property type="match status" value="2"/>
</dbReference>
<dbReference type="Gene3D" id="2.60.40.3710">
    <property type="match status" value="1"/>
</dbReference>
<feature type="domain" description="LamG-like jellyroll fold" evidence="6">
    <location>
        <begin position="1640"/>
        <end position="1770"/>
    </location>
</feature>
<evidence type="ECO:0000256" key="5">
    <source>
        <dbReference type="SAM" id="MobiDB-lite"/>
    </source>
</evidence>
<dbReference type="OrthoDB" id="3543639at2"/>
<comment type="subcellular location">
    <subcellularLocation>
        <location evidence="1">Secreted</location>
    </subcellularLocation>
</comment>
<evidence type="ECO:0000259" key="6">
    <source>
        <dbReference type="SMART" id="SM00560"/>
    </source>
</evidence>
<dbReference type="SUPFAM" id="SSF49899">
    <property type="entry name" value="Concanavalin A-like lectins/glucanases"/>
    <property type="match status" value="1"/>
</dbReference>
<keyword evidence="2" id="KW-0964">Secreted</keyword>
<dbReference type="NCBIfam" id="NF033679">
    <property type="entry name" value="DNRLRE_dom"/>
    <property type="match status" value="2"/>
</dbReference>
<dbReference type="Pfam" id="PF14040">
    <property type="entry name" value="DNase_NucA_NucB"/>
    <property type="match status" value="1"/>
</dbReference>
<feature type="region of interest" description="Disordered" evidence="5">
    <location>
        <begin position="2149"/>
        <end position="2172"/>
    </location>
</feature>
<sequence length="2308" mass="247505">MSRKRIFTVTVTNVMISRFLKLLFERPVLKISRLASGRFARTRRQVALVMVLTLPLSLMTVPASAEPLTQPPTAPFATPPKLPDSPAELALTQAKKDNRRVEIESMRSESATYYANPDGKTVRMELSTEPIRVRTADGRGFTPIDTTLVAKGGVITPQAAAGSLTLSDGQDKTLLKAGAVKITTPSVLPEPKLKGDTATYADAYGRGRDLQVVATASGFRQKIVIRQRPTGPVTFRVPMDLPEGLSFKDRADRPTIVDANGKKITEVRPTMLRDAKAADSTGAIDTGRTGRADVALADDGRTLVFTPDAAFLADPAVTYPVTLLAAADDWYEGHTGQWGDGGMDTWINDVDYQESWNTFTQDQIVVGKSYASNVAKRWRGYLEFPDIPETFAGATVDNADLHLWNYQSNECGISVYSGVTARRITSDWDELDLEWGSQPTVTNTGADTEYGAYGDDCTGSMGYAWDLTHSLNGIVQAWIDGATNYGIRLTAGNESDLRNWRRYRSEDAGGCRTAPLEDCKGQLHPPILTVDVELPEPPRRETVVITSSEPLTSIPEYEEALTRSVYLPEPGEVVPAMTEELVSANAQLRDGEGSLIGTDMLSPADPGEADDAGPQDGEDTVAPKVVSTEPADGAIEVPLDSPVRVTFSEPVAEVDIVLKDAQGVAVAGSSEYDPAEVVTFTPAQALKPGTTYTAEIDGAIDLSENWMGSHTWSFTTVNQVAGHWTFDEEDGRTAADSSGHDHHASLTETASWIAGKDGGAISNQPSQARIAAAGEAARSQKPVEVTDETTATSIMYALPDGTFRSEFTAGPIRVRQGEGWVPIDTGLVELDGMLKPRAVAAGVSTRISTGGSGQFVTMSTDDGDSYGLRWPTPLPKPTVKANVATYPDAAGKGADLVVTALPTGFRHDVVLRERPAKPLEIHIGVETGDLALTEGKGGRLLLSDGKKLVASAPRPVMVDASKANREAIAADVVTEAGKTELVLKPDHGFLSDPDTEYPVRVDPTITLPANDDVDVWASNVSGWPADPTAPQLAAGRYYGEFTRTHLRFSTADLAGATVTNAKLALTTIESDPCGTQAGAGIQVRRLTGSWSETALTWGNKPASTTEDAVTNRNGVGMSCDGEPGPMEWTITGIAQDWASGAANHGLVLMQPNETQTTQNYRIFASSEDYISWGSQPTLTVITAGPASAPAIGALSATPAQVVNGTTTITSLTPVLAGTLTDAAGGNLTGQFEIEHNGAQIWAGDSPAVASGNQALVTVPAGKLTDGLQIRWRARAASATVQSAWSAWQQAVVDVPNPTVGQFQVTPSSQANVTTSLTPTLHALVTDPAAQPLRAEFEVEGGGQTWTGAVTGVASGTQATVTVPAGTLTDGWQGRWRVRAVNTDTTIGSPWSDWHDLTVDLPDPVSEPAVAALQVSPSAQVNGATVTSTRTPSLLVQVADPAGKPLRAEAEIEHDGAQIWTGAADNVPAGTQAGIPVPAGTLTDGWQVRWRARALSATATSAWSDWQTLTVTVPKPTATGAALTPSKVVDGATVTTTLTPRLTATLTNPTGQPLRAEAEIEHDGAQVWTGGVDGIASGAQATITVPAGELTDGWQIRWRLRAVAGQDASPWSDWQQVTIDVTQPGEEPLAQTDGPVINTDQSFTVAAWSRWSDKDGDFTLAEQKGTHQAPFRLGNTPGDGLVFTLTSADTANATTEGVLSGVEPPVDEWFHLAGVYDATAGTASLYLNGALVSTAPVSFPAWHADSPTTLGSKVRGDLDDLRLFQRPLDATEIAALETGPVASRSKAPMMQTAMSNTGGDFDYERVNLQNCQVSGTETGYAVYDARIREKPYNSCWSSYLYMQDYEEDDSTGRMKKSFCKSFIRHRIAQGLCGVGEELFDDDYALRFRATWVMDAYLGDATGNSVVDGAGTGIKPTDIRVWFMIDEFAIVDDDGSVVVPGSALSGLPISLEIRPQTGTFSDGSCEADHETKTKDISAWRTSPWELFKVSATVDPSDAFICTIAPYIIIDDSGIFDIEIKAWSDKALDSEGKVVGIRRHGVGAPHFLSWVPNFRCDSLKFGANNPDVPDRFRGCINTRAKRVFVMSKSDDSEFIEIIDHIEDALEENNSHLQPPLRPGHDWSRPGYPPTRKPVGGRQNKFIYGNWAAPRYDEDGDDDRGKPLVRGTPGETPDVNRKHFSRINLHMDVGTVDEMNWLISPPLNDPNATEEEIKKDKAKRAREAASINLCKYYMPEKYNPPYRADKMPYKKSTACDEYPFASTINGAAYAEGHYSIRAVNGRQNKLQGDELLAFYGDYRVGADNPFWVLISP</sequence>
<dbReference type="InterPro" id="IPR006558">
    <property type="entry name" value="LamG-like"/>
</dbReference>
<dbReference type="Pfam" id="PF13385">
    <property type="entry name" value="Laminin_G_3"/>
    <property type="match status" value="1"/>
</dbReference>
<evidence type="ECO:0000313" key="8">
    <source>
        <dbReference type="Proteomes" id="UP000308705"/>
    </source>
</evidence>
<comment type="caution">
    <text evidence="7">The sequence shown here is derived from an EMBL/GenBank/DDBJ whole genome shotgun (WGS) entry which is preliminary data.</text>
</comment>
<evidence type="ECO:0000256" key="1">
    <source>
        <dbReference type="ARBA" id="ARBA00004613"/>
    </source>
</evidence>
<dbReference type="GO" id="GO:0005576">
    <property type="term" value="C:extracellular region"/>
    <property type="evidence" value="ECO:0007669"/>
    <property type="project" value="UniProtKB-SubCell"/>
</dbReference>
<evidence type="ECO:0000313" key="7">
    <source>
        <dbReference type="EMBL" id="TKK78829.1"/>
    </source>
</evidence>
<dbReference type="InterPro" id="IPR029476">
    <property type="entry name" value="DNase_NucA_NucB"/>
</dbReference>
<dbReference type="InterPro" id="IPR032812">
    <property type="entry name" value="SbsA_Ig"/>
</dbReference>
<accession>A0A4U3LTL9</accession>